<dbReference type="Pfam" id="PF13673">
    <property type="entry name" value="Acetyltransf_10"/>
    <property type="match status" value="1"/>
</dbReference>
<proteinExistence type="predicted"/>
<protein>
    <submittedName>
        <fullName evidence="5">GNAT family N-acetyltransferase</fullName>
    </submittedName>
</protein>
<dbReference type="CDD" id="cd04301">
    <property type="entry name" value="NAT_SF"/>
    <property type="match status" value="1"/>
</dbReference>
<sequence length="185" mass="20047">MSRPGNAGWGSGGGDRRDDITVRPAEPGELAAVAGLRWQWILENDGAAPASPDVDREDFVRHFVAWAGQNTASHRCMVLARDGESTGNTEILGMAWLAVVHRVPTPHALHRASGDLQCVYVVPEARDAGLGGRLITETLDRARELGLERVTVHSSPRAVPAYIRQGFTESARLLQAHVARTTPYP</sequence>
<organism evidence="5 6">
    <name type="scientific">Streptomyces cyaneochromogenes</name>
    <dbReference type="NCBI Taxonomy" id="2496836"/>
    <lineage>
        <taxon>Bacteria</taxon>
        <taxon>Bacillati</taxon>
        <taxon>Actinomycetota</taxon>
        <taxon>Actinomycetes</taxon>
        <taxon>Kitasatosporales</taxon>
        <taxon>Streptomycetaceae</taxon>
        <taxon>Streptomyces</taxon>
    </lineage>
</organism>
<evidence type="ECO:0000313" key="6">
    <source>
        <dbReference type="Proteomes" id="UP000280298"/>
    </source>
</evidence>
<dbReference type="GO" id="GO:0016747">
    <property type="term" value="F:acyltransferase activity, transferring groups other than amino-acyl groups"/>
    <property type="evidence" value="ECO:0007669"/>
    <property type="project" value="InterPro"/>
</dbReference>
<keyword evidence="6" id="KW-1185">Reference proteome</keyword>
<dbReference type="SUPFAM" id="SSF55729">
    <property type="entry name" value="Acyl-CoA N-acyltransferases (Nat)"/>
    <property type="match status" value="1"/>
</dbReference>
<dbReference type="AlphaFoldDB" id="A0A3S9M7E8"/>
<evidence type="ECO:0000256" key="1">
    <source>
        <dbReference type="ARBA" id="ARBA00022679"/>
    </source>
</evidence>
<dbReference type="InterPro" id="IPR000182">
    <property type="entry name" value="GNAT_dom"/>
</dbReference>
<feature type="region of interest" description="Disordered" evidence="3">
    <location>
        <begin position="1"/>
        <end position="21"/>
    </location>
</feature>
<dbReference type="InterPro" id="IPR050832">
    <property type="entry name" value="Bact_Acetyltransf"/>
</dbReference>
<evidence type="ECO:0000256" key="3">
    <source>
        <dbReference type="SAM" id="MobiDB-lite"/>
    </source>
</evidence>
<dbReference type="EMBL" id="CP034539">
    <property type="protein sequence ID" value="AZQ35092.1"/>
    <property type="molecule type" value="Genomic_DNA"/>
</dbReference>
<evidence type="ECO:0000256" key="2">
    <source>
        <dbReference type="ARBA" id="ARBA00023315"/>
    </source>
</evidence>
<dbReference type="OrthoDB" id="4936934at2"/>
<evidence type="ECO:0000259" key="4">
    <source>
        <dbReference type="PROSITE" id="PS51186"/>
    </source>
</evidence>
<dbReference type="PANTHER" id="PTHR43877">
    <property type="entry name" value="AMINOALKYLPHOSPHONATE N-ACETYLTRANSFERASE-RELATED-RELATED"/>
    <property type="match status" value="1"/>
</dbReference>
<reference evidence="5 6" key="1">
    <citation type="journal article" date="2019" name="Int. J. Syst. Evol. Microbiol.">
        <title>Streptomyces cyaneochromogenes sp. nov., a blue pigment-producing actinomycete from manganese-contaminated soil.</title>
        <authorList>
            <person name="Tang X."/>
            <person name="Zhao J."/>
            <person name="Li K."/>
            <person name="Chen Z."/>
            <person name="Sun Y."/>
            <person name="Gao J."/>
        </authorList>
    </citation>
    <scope>NUCLEOTIDE SEQUENCE [LARGE SCALE GENOMIC DNA]</scope>
    <source>
        <strain evidence="5 6">MK-45</strain>
    </source>
</reference>
<dbReference type="Proteomes" id="UP000280298">
    <property type="component" value="Chromosome"/>
</dbReference>
<dbReference type="KEGG" id="scya:EJ357_17645"/>
<feature type="domain" description="N-acetyltransferase" evidence="4">
    <location>
        <begin position="20"/>
        <end position="185"/>
    </location>
</feature>
<dbReference type="PROSITE" id="PS51186">
    <property type="entry name" value="GNAT"/>
    <property type="match status" value="1"/>
</dbReference>
<accession>A0A3S9M7E8</accession>
<dbReference type="InterPro" id="IPR016181">
    <property type="entry name" value="Acyl_CoA_acyltransferase"/>
</dbReference>
<dbReference type="RefSeq" id="WP_126392592.1">
    <property type="nucleotide sequence ID" value="NZ_CP034539.1"/>
</dbReference>
<keyword evidence="1 5" id="KW-0808">Transferase</keyword>
<keyword evidence="2" id="KW-0012">Acyltransferase</keyword>
<name>A0A3S9M7E8_9ACTN</name>
<dbReference type="Gene3D" id="3.40.630.30">
    <property type="match status" value="1"/>
</dbReference>
<evidence type="ECO:0000313" key="5">
    <source>
        <dbReference type="EMBL" id="AZQ35092.1"/>
    </source>
</evidence>
<gene>
    <name evidence="5" type="ORF">EJ357_17645</name>
</gene>